<evidence type="ECO:0000313" key="2">
    <source>
        <dbReference type="EMBL" id="KAJ8534599.1"/>
    </source>
</evidence>
<proteinExistence type="predicted"/>
<dbReference type="EMBL" id="JAJAGQ010000019">
    <property type="protein sequence ID" value="KAJ8534599.1"/>
    <property type="molecule type" value="Genomic_DNA"/>
</dbReference>
<feature type="region of interest" description="Disordered" evidence="1">
    <location>
        <begin position="52"/>
        <end position="79"/>
    </location>
</feature>
<evidence type="ECO:0000256" key="1">
    <source>
        <dbReference type="SAM" id="MobiDB-lite"/>
    </source>
</evidence>
<keyword evidence="3" id="KW-1185">Reference proteome</keyword>
<evidence type="ECO:0000313" key="3">
    <source>
        <dbReference type="Proteomes" id="UP001152561"/>
    </source>
</evidence>
<name>A0A9Q1LGA6_9SOLA</name>
<dbReference type="AlphaFoldDB" id="A0A9Q1LGA6"/>
<organism evidence="2 3">
    <name type="scientific">Anisodus acutangulus</name>
    <dbReference type="NCBI Taxonomy" id="402998"/>
    <lineage>
        <taxon>Eukaryota</taxon>
        <taxon>Viridiplantae</taxon>
        <taxon>Streptophyta</taxon>
        <taxon>Embryophyta</taxon>
        <taxon>Tracheophyta</taxon>
        <taxon>Spermatophyta</taxon>
        <taxon>Magnoliopsida</taxon>
        <taxon>eudicotyledons</taxon>
        <taxon>Gunneridae</taxon>
        <taxon>Pentapetalae</taxon>
        <taxon>asterids</taxon>
        <taxon>lamiids</taxon>
        <taxon>Solanales</taxon>
        <taxon>Solanaceae</taxon>
        <taxon>Solanoideae</taxon>
        <taxon>Hyoscyameae</taxon>
        <taxon>Anisodus</taxon>
    </lineage>
</organism>
<reference evidence="3" key="1">
    <citation type="journal article" date="2023" name="Proc. Natl. Acad. Sci. U.S.A.">
        <title>Genomic and structural basis for evolution of tropane alkaloid biosynthesis.</title>
        <authorList>
            <person name="Wanga Y.-J."/>
            <person name="Taina T."/>
            <person name="Yua J.-Y."/>
            <person name="Lia J."/>
            <person name="Xua B."/>
            <person name="Chenc J."/>
            <person name="D'Auriad J.C."/>
            <person name="Huanga J.-P."/>
            <person name="Huanga S.-X."/>
        </authorList>
    </citation>
    <scope>NUCLEOTIDE SEQUENCE [LARGE SCALE GENOMIC DNA]</scope>
    <source>
        <strain evidence="3">cv. KIB-2019</strain>
    </source>
</reference>
<protein>
    <submittedName>
        <fullName evidence="2">Uncharacterized protein</fullName>
    </submittedName>
</protein>
<dbReference type="Proteomes" id="UP001152561">
    <property type="component" value="Unassembled WGS sequence"/>
</dbReference>
<accession>A0A9Q1LGA6</accession>
<sequence length="79" mass="8905">MSQPIPQMASPQGQVHIYPINMSRNNFVTQIQELRIDLATITRHVDQQYKYAEQHDGSSEGTFSANCAGPFHEEPSGSW</sequence>
<gene>
    <name evidence="2" type="ORF">K7X08_016327</name>
</gene>
<comment type="caution">
    <text evidence="2">The sequence shown here is derived from an EMBL/GenBank/DDBJ whole genome shotgun (WGS) entry which is preliminary data.</text>
</comment>